<feature type="domain" description="Ribosome maturation factor RimM PRC barrel" evidence="8">
    <location>
        <begin position="143"/>
        <end position="209"/>
    </location>
</feature>
<reference evidence="9 10" key="1">
    <citation type="submission" date="2017-10" db="EMBL/GenBank/DDBJ databases">
        <title>Draft genome of Longibacter Salinarum.</title>
        <authorList>
            <person name="Goh K.M."/>
            <person name="Shamsir M.S."/>
            <person name="Lim S.W."/>
        </authorList>
    </citation>
    <scope>NUCLEOTIDE SEQUENCE [LARGE SCALE GENOMIC DNA]</scope>
    <source>
        <strain evidence="9 10">KCTC 52045</strain>
    </source>
</reference>
<dbReference type="SUPFAM" id="SSF50447">
    <property type="entry name" value="Translation proteins"/>
    <property type="match status" value="1"/>
</dbReference>
<dbReference type="InterPro" id="IPR056792">
    <property type="entry name" value="PRC_RimM"/>
</dbReference>
<evidence type="ECO:0000313" key="10">
    <source>
        <dbReference type="Proteomes" id="UP000220102"/>
    </source>
</evidence>
<name>A0A2A8D316_9BACT</name>
<dbReference type="Pfam" id="PF01782">
    <property type="entry name" value="RimM"/>
    <property type="match status" value="1"/>
</dbReference>
<keyword evidence="1 5" id="KW-0963">Cytoplasm</keyword>
<comment type="function">
    <text evidence="5">An accessory protein needed during the final step in the assembly of 30S ribosomal subunit, possibly for assembly of the head region. Essential for efficient processing of 16S rRNA. May be needed both before and after RbfA during the maturation of 16S rRNA. It has affinity for free ribosomal 30S subunits but not for 70S ribosomes.</text>
</comment>
<dbReference type="InterPro" id="IPR009000">
    <property type="entry name" value="Transl_B-barrel_sf"/>
</dbReference>
<dbReference type="EMBL" id="PDEQ01000001">
    <property type="protein sequence ID" value="PEN15264.1"/>
    <property type="molecule type" value="Genomic_DNA"/>
</dbReference>
<dbReference type="AlphaFoldDB" id="A0A2A8D316"/>
<keyword evidence="2 5" id="KW-0690">Ribosome biogenesis</keyword>
<evidence type="ECO:0000256" key="1">
    <source>
        <dbReference type="ARBA" id="ARBA00022490"/>
    </source>
</evidence>
<dbReference type="InterPro" id="IPR002676">
    <property type="entry name" value="RimM_N"/>
</dbReference>
<dbReference type="Pfam" id="PF24986">
    <property type="entry name" value="PRC_RimM"/>
    <property type="match status" value="1"/>
</dbReference>
<keyword evidence="3 5" id="KW-0698">rRNA processing</keyword>
<comment type="similarity">
    <text evidence="5">Belongs to the RimM family.</text>
</comment>
<feature type="region of interest" description="Disordered" evidence="6">
    <location>
        <begin position="1"/>
        <end position="39"/>
    </location>
</feature>
<dbReference type="GO" id="GO:0005737">
    <property type="term" value="C:cytoplasm"/>
    <property type="evidence" value="ECO:0007669"/>
    <property type="project" value="UniProtKB-SubCell"/>
</dbReference>
<dbReference type="SUPFAM" id="SSF50346">
    <property type="entry name" value="PRC-barrel domain"/>
    <property type="match status" value="1"/>
</dbReference>
<dbReference type="Gene3D" id="2.40.30.60">
    <property type="entry name" value="RimM"/>
    <property type="match status" value="1"/>
</dbReference>
<comment type="subcellular location">
    <subcellularLocation>
        <location evidence="5">Cytoplasm</location>
    </subcellularLocation>
</comment>
<keyword evidence="10" id="KW-1185">Reference proteome</keyword>
<dbReference type="InterPro" id="IPR011961">
    <property type="entry name" value="RimM"/>
</dbReference>
<protein>
    <recommendedName>
        <fullName evidence="5">Ribosome maturation factor RimM</fullName>
    </recommendedName>
</protein>
<feature type="compositionally biased region" description="Low complexity" evidence="6">
    <location>
        <begin position="17"/>
        <end position="37"/>
    </location>
</feature>
<dbReference type="PANTHER" id="PTHR33692">
    <property type="entry name" value="RIBOSOME MATURATION FACTOR RIMM"/>
    <property type="match status" value="1"/>
</dbReference>
<proteinExistence type="inferred from homology"/>
<keyword evidence="4 5" id="KW-0143">Chaperone</keyword>
<feature type="domain" description="RimM N-terminal" evidence="7">
    <location>
        <begin position="46"/>
        <end position="132"/>
    </location>
</feature>
<comment type="subunit">
    <text evidence="5">Binds ribosomal protein uS19.</text>
</comment>
<gene>
    <name evidence="5 9" type="primary">rimM</name>
    <name evidence="9" type="ORF">CRI94_03010</name>
</gene>
<dbReference type="RefSeq" id="WP_098074164.1">
    <property type="nucleotide sequence ID" value="NZ_PDEQ01000001.1"/>
</dbReference>
<evidence type="ECO:0000259" key="8">
    <source>
        <dbReference type="Pfam" id="PF24986"/>
    </source>
</evidence>
<evidence type="ECO:0000256" key="2">
    <source>
        <dbReference type="ARBA" id="ARBA00022517"/>
    </source>
</evidence>
<comment type="caution">
    <text evidence="9">The sequence shown here is derived from an EMBL/GenBank/DDBJ whole genome shotgun (WGS) entry which is preliminary data.</text>
</comment>
<evidence type="ECO:0000313" key="9">
    <source>
        <dbReference type="EMBL" id="PEN15264.1"/>
    </source>
</evidence>
<accession>A0A2A8D316</accession>
<dbReference type="InterPro" id="IPR011033">
    <property type="entry name" value="PRC_barrel-like_sf"/>
</dbReference>
<dbReference type="PANTHER" id="PTHR33692:SF1">
    <property type="entry name" value="RIBOSOME MATURATION FACTOR RIMM"/>
    <property type="match status" value="1"/>
</dbReference>
<evidence type="ECO:0000256" key="4">
    <source>
        <dbReference type="ARBA" id="ARBA00023186"/>
    </source>
</evidence>
<comment type="domain">
    <text evidence="5">The PRC barrel domain binds ribosomal protein uS19.</text>
</comment>
<dbReference type="GO" id="GO:0006364">
    <property type="term" value="P:rRNA processing"/>
    <property type="evidence" value="ECO:0007669"/>
    <property type="project" value="UniProtKB-UniRule"/>
</dbReference>
<evidence type="ECO:0000259" key="7">
    <source>
        <dbReference type="Pfam" id="PF01782"/>
    </source>
</evidence>
<sequence>MPNLGFHTPCFTRPDDTGGTSASADDATDGSSDSGPTDEADARVRIGFVFRPHGVHGELKVNPETSDPEQFESFERVLVGPDPYSAEPYTVASVRYQQTKRGTTVILRLDEVESRTAAEQITKQSIFVDEEDLVIDDDELLINDLIGLEVRTDDGATLGSVGNVLEHPAHLTLIVNRGDGRELMIPFVADFVHDVDVEGGVMIVELIEGMDE</sequence>
<evidence type="ECO:0000256" key="6">
    <source>
        <dbReference type="SAM" id="MobiDB-lite"/>
    </source>
</evidence>
<dbReference type="InterPro" id="IPR036976">
    <property type="entry name" value="RimM_N_sf"/>
</dbReference>
<dbReference type="GO" id="GO:0043022">
    <property type="term" value="F:ribosome binding"/>
    <property type="evidence" value="ECO:0007669"/>
    <property type="project" value="InterPro"/>
</dbReference>
<dbReference type="Gene3D" id="2.30.30.240">
    <property type="entry name" value="PRC-barrel domain"/>
    <property type="match status" value="1"/>
</dbReference>
<dbReference type="NCBIfam" id="TIGR02273">
    <property type="entry name" value="16S_RimM"/>
    <property type="match status" value="1"/>
</dbReference>
<evidence type="ECO:0000256" key="5">
    <source>
        <dbReference type="HAMAP-Rule" id="MF_00014"/>
    </source>
</evidence>
<dbReference type="GO" id="GO:0005840">
    <property type="term" value="C:ribosome"/>
    <property type="evidence" value="ECO:0007669"/>
    <property type="project" value="InterPro"/>
</dbReference>
<dbReference type="HAMAP" id="MF_00014">
    <property type="entry name" value="Ribosome_mat_RimM"/>
    <property type="match status" value="1"/>
</dbReference>
<dbReference type="Proteomes" id="UP000220102">
    <property type="component" value="Unassembled WGS sequence"/>
</dbReference>
<evidence type="ECO:0000256" key="3">
    <source>
        <dbReference type="ARBA" id="ARBA00022552"/>
    </source>
</evidence>
<dbReference type="OrthoDB" id="9810331at2"/>
<organism evidence="9 10">
    <name type="scientific">Longibacter salinarum</name>
    <dbReference type="NCBI Taxonomy" id="1850348"/>
    <lineage>
        <taxon>Bacteria</taxon>
        <taxon>Pseudomonadati</taxon>
        <taxon>Rhodothermota</taxon>
        <taxon>Rhodothermia</taxon>
        <taxon>Rhodothermales</taxon>
        <taxon>Salisaetaceae</taxon>
        <taxon>Longibacter</taxon>
    </lineage>
</organism>
<dbReference type="GO" id="GO:0042274">
    <property type="term" value="P:ribosomal small subunit biogenesis"/>
    <property type="evidence" value="ECO:0007669"/>
    <property type="project" value="UniProtKB-UniRule"/>
</dbReference>